<evidence type="ECO:0000313" key="3">
    <source>
        <dbReference type="Proteomes" id="UP000202440"/>
    </source>
</evidence>
<dbReference type="SUPFAM" id="SSF56973">
    <property type="entry name" value="Aerolisin/ETX pore-forming domain"/>
    <property type="match status" value="1"/>
</dbReference>
<dbReference type="Gene3D" id="2.170.15.10">
    <property type="entry name" value="Proaerolysin, chain A, domain 3"/>
    <property type="match status" value="1"/>
</dbReference>
<name>A0A222FQ05_9GAMM</name>
<sequence length="434" mass="48062">MNKILIASTLLFVNAFALAEVDDIVKYYFEDDTWYNRGSQYGKTGKGSNFDLCDSYFNTKQPGDKITAITAYSSNVEYIKGLKIEYLYAPTEEIGKTSGSGKRLTLEGDEFINKYRFYKKNEGSISRIRLWTNTGSELYFGSSNGWDKWQEVTIANRHAVTGLFGTYSTSSGKVWSLGACGARPSKLDFVDLTFDTSQATVKNSDQFFYAEALAKNYTPTTQSASVNVGYWRGESNTDTWSETRGVSATMGVKITQGIKVGEAVQASSSVEWSLSETISFSETVGGSASENTTQRVDYNAAVNVPGYTVYALRVKVNHGEADFPYTATFKNPYDSKTFTFKGILKDSNYSGAELEWLYVGDIVNGNIVIKDEYLDLVDDQYPSTNLSLASTDKADFTVVTSGELGLDEAEPDEELTFSDLNIADDDSRWQPAQQ</sequence>
<evidence type="ECO:0000313" key="2">
    <source>
        <dbReference type="EMBL" id="ASP40481.1"/>
    </source>
</evidence>
<dbReference type="InterPro" id="IPR036404">
    <property type="entry name" value="Jacalin-like_lectin_dom_sf"/>
</dbReference>
<keyword evidence="1" id="KW-0732">Signal</keyword>
<dbReference type="RefSeq" id="WP_094061648.1">
    <property type="nucleotide sequence ID" value="NZ_CP022530.1"/>
</dbReference>
<dbReference type="OrthoDB" id="6118559at2"/>
<dbReference type="Proteomes" id="UP000202440">
    <property type="component" value="Chromosome"/>
</dbReference>
<accession>A0A222FQ05</accession>
<dbReference type="KEGG" id="bsan:CHH28_18195"/>
<dbReference type="AlphaFoldDB" id="A0A222FQ05"/>
<gene>
    <name evidence="2" type="ORF">CHH28_18195</name>
</gene>
<reference evidence="2 3" key="1">
    <citation type="submission" date="2017-07" db="EMBL/GenBank/DDBJ databases">
        <title>Annotated genome sequence of Bacterioplanes sanyensis isolated from Red Sea.</title>
        <authorList>
            <person name="Rehman Z.U."/>
        </authorList>
    </citation>
    <scope>NUCLEOTIDE SEQUENCE [LARGE SCALE GENOMIC DNA]</scope>
    <source>
        <strain evidence="2 3">NV9</strain>
    </source>
</reference>
<dbReference type="EMBL" id="CP022530">
    <property type="protein sequence ID" value="ASP40481.1"/>
    <property type="molecule type" value="Genomic_DNA"/>
</dbReference>
<protein>
    <submittedName>
        <fullName evidence="2">Uncharacterized protein</fullName>
    </submittedName>
</protein>
<proteinExistence type="predicted"/>
<feature type="signal peptide" evidence="1">
    <location>
        <begin position="1"/>
        <end position="19"/>
    </location>
</feature>
<dbReference type="SUPFAM" id="SSF51101">
    <property type="entry name" value="Mannose-binding lectins"/>
    <property type="match status" value="1"/>
</dbReference>
<evidence type="ECO:0000256" key="1">
    <source>
        <dbReference type="SAM" id="SignalP"/>
    </source>
</evidence>
<keyword evidence="3" id="KW-1185">Reference proteome</keyword>
<dbReference type="Gene3D" id="2.100.10.30">
    <property type="entry name" value="Jacalin-like lectin domain"/>
    <property type="match status" value="1"/>
</dbReference>
<feature type="chain" id="PRO_5012329907" evidence="1">
    <location>
        <begin position="20"/>
        <end position="434"/>
    </location>
</feature>
<organism evidence="2 3">
    <name type="scientific">Bacterioplanes sanyensis</name>
    <dbReference type="NCBI Taxonomy" id="1249553"/>
    <lineage>
        <taxon>Bacteria</taxon>
        <taxon>Pseudomonadati</taxon>
        <taxon>Pseudomonadota</taxon>
        <taxon>Gammaproteobacteria</taxon>
        <taxon>Oceanospirillales</taxon>
        <taxon>Oceanospirillaceae</taxon>
        <taxon>Bacterioplanes</taxon>
    </lineage>
</organism>